<reference evidence="13" key="1">
    <citation type="submission" date="2021-01" db="EMBL/GenBank/DDBJ databases">
        <authorList>
            <person name="Corre E."/>
            <person name="Pelletier E."/>
            <person name="Niang G."/>
            <person name="Scheremetjew M."/>
            <person name="Finn R."/>
            <person name="Kale V."/>
            <person name="Holt S."/>
            <person name="Cochrane G."/>
            <person name="Meng A."/>
            <person name="Brown T."/>
            <person name="Cohen L."/>
        </authorList>
    </citation>
    <scope>NUCLEOTIDE SEQUENCE</scope>
    <source>
        <strain evidence="13">CCMP219</strain>
    </source>
</reference>
<feature type="transmembrane region" description="Helical" evidence="10">
    <location>
        <begin position="401"/>
        <end position="422"/>
    </location>
</feature>
<feature type="region of interest" description="Disordered" evidence="9">
    <location>
        <begin position="1"/>
        <end position="23"/>
    </location>
</feature>
<keyword evidence="5" id="KW-0967">Endosome</keyword>
<evidence type="ECO:0000313" key="15">
    <source>
        <dbReference type="EMBL" id="CAD8283361.1"/>
    </source>
</evidence>
<dbReference type="EMBL" id="HBEC01007482">
    <property type="protein sequence ID" value="CAD8283359.1"/>
    <property type="molecule type" value="Transcribed_RNA"/>
</dbReference>
<feature type="transmembrane region" description="Helical" evidence="10">
    <location>
        <begin position="378"/>
        <end position="394"/>
    </location>
</feature>
<dbReference type="GO" id="GO:0010008">
    <property type="term" value="C:endosome membrane"/>
    <property type="evidence" value="ECO:0007669"/>
    <property type="project" value="UniProtKB-SubCell"/>
</dbReference>
<evidence type="ECO:0000256" key="7">
    <source>
        <dbReference type="ARBA" id="ARBA00022989"/>
    </source>
</evidence>
<accession>A0A6U2CU81</accession>
<comment type="subcellular location">
    <subcellularLocation>
        <location evidence="2">Endosome membrane</location>
        <topology evidence="2">Multi-pass membrane protein</topology>
    </subcellularLocation>
</comment>
<dbReference type="InterPro" id="IPR007369">
    <property type="entry name" value="Peptidase_A22B_SPP"/>
</dbReference>
<dbReference type="GO" id="GO:0005765">
    <property type="term" value="C:lysosomal membrane"/>
    <property type="evidence" value="ECO:0007669"/>
    <property type="project" value="TreeGrafter"/>
</dbReference>
<evidence type="ECO:0000313" key="12">
    <source>
        <dbReference type="EMBL" id="CAD8283358.1"/>
    </source>
</evidence>
<gene>
    <name evidence="12" type="ORF">CEUR00632_LOCUS3393</name>
    <name evidence="13" type="ORF">CEUR00632_LOCUS3394</name>
    <name evidence="14" type="ORF">CEUR00632_LOCUS3395</name>
    <name evidence="15" type="ORF">CEUR00632_LOCUS3396</name>
</gene>
<evidence type="ECO:0000256" key="2">
    <source>
        <dbReference type="ARBA" id="ARBA00004337"/>
    </source>
</evidence>
<dbReference type="GO" id="GO:0098554">
    <property type="term" value="C:cytoplasmic side of endoplasmic reticulum membrane"/>
    <property type="evidence" value="ECO:0007669"/>
    <property type="project" value="TreeGrafter"/>
</dbReference>
<evidence type="ECO:0000256" key="1">
    <source>
        <dbReference type="ARBA" id="ARBA00003012"/>
    </source>
</evidence>
<keyword evidence="4 10" id="KW-0812">Transmembrane</keyword>
<dbReference type="AlphaFoldDB" id="A0A6U2CU81"/>
<dbReference type="SMART" id="SM00730">
    <property type="entry name" value="PSN"/>
    <property type="match status" value="1"/>
</dbReference>
<dbReference type="GO" id="GO:0033619">
    <property type="term" value="P:membrane protein proteolysis"/>
    <property type="evidence" value="ECO:0007669"/>
    <property type="project" value="TreeGrafter"/>
</dbReference>
<evidence type="ECO:0000313" key="14">
    <source>
        <dbReference type="EMBL" id="CAD8283360.1"/>
    </source>
</evidence>
<keyword evidence="7 10" id="KW-1133">Transmembrane helix</keyword>
<evidence type="ECO:0000256" key="5">
    <source>
        <dbReference type="ARBA" id="ARBA00022753"/>
    </source>
</evidence>
<dbReference type="InterPro" id="IPR003137">
    <property type="entry name" value="PA_domain"/>
</dbReference>
<organism evidence="13">
    <name type="scientific">Chlamydomonas euryale</name>
    <dbReference type="NCBI Taxonomy" id="1486919"/>
    <lineage>
        <taxon>Eukaryota</taxon>
        <taxon>Viridiplantae</taxon>
        <taxon>Chlorophyta</taxon>
        <taxon>core chlorophytes</taxon>
        <taxon>Chlorophyceae</taxon>
        <taxon>CS clade</taxon>
        <taxon>Chlamydomonadales</taxon>
        <taxon>Chlamydomonadaceae</taxon>
        <taxon>Chlamydomonas</taxon>
    </lineage>
</organism>
<evidence type="ECO:0000256" key="3">
    <source>
        <dbReference type="ARBA" id="ARBA00006859"/>
    </source>
</evidence>
<dbReference type="PANTHER" id="PTHR12174:SF75">
    <property type="entry name" value="SIGNAL PEPTIDE PEPTIDASE-LIKE 2"/>
    <property type="match status" value="1"/>
</dbReference>
<evidence type="ECO:0000256" key="9">
    <source>
        <dbReference type="SAM" id="MobiDB-lite"/>
    </source>
</evidence>
<sequence>MCGSAASRLDASALSPRPRRQHLSPTQAVPCTALLLLLPLLHVLLLLSPASAGSPTRDSCAGPLATLSPAGGTQLPAEHGLSDVGTISFGTLDLGAGGFPVFGVFAPFGQQLNDDETVAGPLALADPRDACSSLDVDSVQGAILLVERGGCSFTDKAAAAAAAGAAAMLLYDNQTGCISMGYRNESETLGLDLPCISITQESGDLLAAIAAEHRQLKFVLAAAKRAVLDPSSLLLWAMAVGTLVGGAIWSGFDHDASSKASPQTADEPRAHIVTEESVTITAKGAIGFMLLATAMLLTIFFLRSEAVFYVLLVLFSLGAFQSTTVALAVVVRAWLPFAARRAVQVPLLGSCQGEEVVAAAPAAACVAVWLAFRSADWAWMLQDFLGICLMLLFIRSLRVSSLCVAALLLGLAFVYDVFFVFLEPLIFGGDSVMVTVRTSPPGMLAQHAPPAYACLRPCKARTRKSYTEAQTMHGGSNHARSWNA</sequence>
<feature type="compositionally biased region" description="Low complexity" evidence="9">
    <location>
        <begin position="1"/>
        <end position="15"/>
    </location>
</feature>
<dbReference type="PANTHER" id="PTHR12174">
    <property type="entry name" value="SIGNAL PEPTIDE PEPTIDASE"/>
    <property type="match status" value="1"/>
</dbReference>
<comment type="similarity">
    <text evidence="3">Belongs to the peptidase A22B family.</text>
</comment>
<feature type="transmembrane region" description="Helical" evidence="10">
    <location>
        <begin position="285"/>
        <end position="302"/>
    </location>
</feature>
<evidence type="ECO:0000259" key="11">
    <source>
        <dbReference type="Pfam" id="PF02225"/>
    </source>
</evidence>
<dbReference type="GO" id="GO:0030660">
    <property type="term" value="C:Golgi-associated vesicle membrane"/>
    <property type="evidence" value="ECO:0007669"/>
    <property type="project" value="TreeGrafter"/>
</dbReference>
<dbReference type="InterPro" id="IPR006639">
    <property type="entry name" value="Preselin/SPP"/>
</dbReference>
<name>A0A6U2CU81_9CHLO</name>
<dbReference type="GO" id="GO:0042500">
    <property type="term" value="F:aspartic endopeptidase activity, intramembrane cleaving"/>
    <property type="evidence" value="ECO:0007669"/>
    <property type="project" value="InterPro"/>
</dbReference>
<dbReference type="GO" id="GO:0098553">
    <property type="term" value="C:lumenal side of endoplasmic reticulum membrane"/>
    <property type="evidence" value="ECO:0007669"/>
    <property type="project" value="TreeGrafter"/>
</dbReference>
<evidence type="ECO:0000313" key="13">
    <source>
        <dbReference type="EMBL" id="CAD8283359.1"/>
    </source>
</evidence>
<evidence type="ECO:0000256" key="8">
    <source>
        <dbReference type="ARBA" id="ARBA00023136"/>
    </source>
</evidence>
<dbReference type="EMBL" id="HBEC01007480">
    <property type="protein sequence ID" value="CAD8283358.1"/>
    <property type="molecule type" value="Transcribed_RNA"/>
</dbReference>
<feature type="transmembrane region" description="Helical" evidence="10">
    <location>
        <begin position="233"/>
        <end position="252"/>
    </location>
</feature>
<evidence type="ECO:0000256" key="6">
    <source>
        <dbReference type="ARBA" id="ARBA00022801"/>
    </source>
</evidence>
<comment type="function">
    <text evidence="1">Intramembrane-cleaving aspartic protease (I-CLiP) that cleaves type II membrane signal peptides in the hydrophobic plane of the membrane.</text>
</comment>
<feature type="domain" description="PA" evidence="11">
    <location>
        <begin position="118"/>
        <end position="206"/>
    </location>
</feature>
<feature type="transmembrane region" description="Helical" evidence="10">
    <location>
        <begin position="308"/>
        <end position="335"/>
    </location>
</feature>
<proteinExistence type="inferred from homology"/>
<dbReference type="EMBL" id="HBEC01007483">
    <property type="protein sequence ID" value="CAD8283360.1"/>
    <property type="molecule type" value="Transcribed_RNA"/>
</dbReference>
<protein>
    <recommendedName>
        <fullName evidence="11">PA domain-containing protein</fullName>
    </recommendedName>
</protein>
<dbReference type="SUPFAM" id="SSF52025">
    <property type="entry name" value="PA domain"/>
    <property type="match status" value="1"/>
</dbReference>
<dbReference type="Pfam" id="PF04258">
    <property type="entry name" value="Peptidase_A22B"/>
    <property type="match status" value="1"/>
</dbReference>
<evidence type="ECO:0000256" key="4">
    <source>
        <dbReference type="ARBA" id="ARBA00022692"/>
    </source>
</evidence>
<keyword evidence="6" id="KW-0378">Hydrolase</keyword>
<dbReference type="EMBL" id="HBEC01007484">
    <property type="protein sequence ID" value="CAD8283361.1"/>
    <property type="molecule type" value="Transcribed_RNA"/>
</dbReference>
<evidence type="ECO:0000256" key="10">
    <source>
        <dbReference type="SAM" id="Phobius"/>
    </source>
</evidence>
<dbReference type="Pfam" id="PF02225">
    <property type="entry name" value="PA"/>
    <property type="match status" value="1"/>
</dbReference>
<keyword evidence="8 10" id="KW-0472">Membrane</keyword>
<dbReference type="InterPro" id="IPR046450">
    <property type="entry name" value="PA_dom_sf"/>
</dbReference>
<dbReference type="Gene3D" id="3.50.30.30">
    <property type="match status" value="1"/>
</dbReference>